<sequence>MKIEINIEAQLEEIWRDIGLKPNDIEKEYQNLNERVQELFKQFLRDNYQRRQALYDELETTQKDIADIQRKFALPPKELPQADSMPLVDKVRSLQLQLKTLQASTSNQKHEFESLFSQLTRCFEILEINDRGDFEELGDDYSKEKIERMSQFLEKMKSDINERTPEMQKLFLELQELRATLKLEPLEDTDKLGDQTFDAFEAEREKYIKKRDKNYRKCQKLYIEINRLEKVIGKNEMTQPNFDDISDNHVTLLKNKLRQLDYEKETRTPEYINSLKITLLQLWKDLHIKVPSKATFPYYYSTNLNKRTLIALENEVLRLETIKQQIQPTLELINDRQSIIDEYEKLQTEQENNAKRLTNRKSGAAMALLEEERIRKQYTYKLPKIHEQLIPLLEEYKENYGEPLLWDGEDLLEQVIEMHKKEELTERKTKSLTQKEIRNLEKSRTGRPLRTSTFINTPSSPSYSRNTTTKVTGKHYQNNSAINKTVI</sequence>
<protein>
    <submittedName>
        <fullName evidence="2">Carboxypeptidase C prc1</fullName>
    </submittedName>
</protein>
<keyword evidence="2" id="KW-0121">Carboxypeptidase</keyword>
<dbReference type="GO" id="GO:0004180">
    <property type="term" value="F:carboxypeptidase activity"/>
    <property type="evidence" value="ECO:0007669"/>
    <property type="project" value="UniProtKB-KW"/>
</dbReference>
<gene>
    <name evidence="2" type="ORF">M9Y10_033801</name>
</gene>
<accession>A0ABR2KD45</accession>
<comment type="caution">
    <text evidence="2">The sequence shown here is derived from an EMBL/GenBank/DDBJ whole genome shotgun (WGS) entry which is preliminary data.</text>
</comment>
<evidence type="ECO:0000313" key="3">
    <source>
        <dbReference type="Proteomes" id="UP001470230"/>
    </source>
</evidence>
<name>A0ABR2KD45_9EUKA</name>
<keyword evidence="2" id="KW-0645">Protease</keyword>
<feature type="compositionally biased region" description="Polar residues" evidence="1">
    <location>
        <begin position="450"/>
        <end position="470"/>
    </location>
</feature>
<dbReference type="Proteomes" id="UP001470230">
    <property type="component" value="Unassembled WGS sequence"/>
</dbReference>
<evidence type="ECO:0000256" key="1">
    <source>
        <dbReference type="SAM" id="MobiDB-lite"/>
    </source>
</evidence>
<dbReference type="InterPro" id="IPR007145">
    <property type="entry name" value="MAP65_Ase1_PRC1"/>
</dbReference>
<organism evidence="2 3">
    <name type="scientific">Tritrichomonas musculus</name>
    <dbReference type="NCBI Taxonomy" id="1915356"/>
    <lineage>
        <taxon>Eukaryota</taxon>
        <taxon>Metamonada</taxon>
        <taxon>Parabasalia</taxon>
        <taxon>Tritrichomonadida</taxon>
        <taxon>Tritrichomonadidae</taxon>
        <taxon>Tritrichomonas</taxon>
    </lineage>
</organism>
<feature type="region of interest" description="Disordered" evidence="1">
    <location>
        <begin position="442"/>
        <end position="470"/>
    </location>
</feature>
<keyword evidence="3" id="KW-1185">Reference proteome</keyword>
<reference evidence="2 3" key="1">
    <citation type="submission" date="2024-04" db="EMBL/GenBank/DDBJ databases">
        <title>Tritrichomonas musculus Genome.</title>
        <authorList>
            <person name="Alves-Ferreira E."/>
            <person name="Grigg M."/>
            <person name="Lorenzi H."/>
            <person name="Galac M."/>
        </authorList>
    </citation>
    <scope>NUCLEOTIDE SEQUENCE [LARGE SCALE GENOMIC DNA]</scope>
    <source>
        <strain evidence="2 3">EAF2021</strain>
    </source>
</reference>
<proteinExistence type="predicted"/>
<dbReference type="Pfam" id="PF03999">
    <property type="entry name" value="MAP65_ASE1"/>
    <property type="match status" value="1"/>
</dbReference>
<dbReference type="Gene3D" id="1.20.58.1520">
    <property type="match status" value="1"/>
</dbReference>
<dbReference type="PANTHER" id="PTHR19321:SF41">
    <property type="entry name" value="FASCETTO-RELATED"/>
    <property type="match status" value="1"/>
</dbReference>
<dbReference type="EMBL" id="JAPFFF010000005">
    <property type="protein sequence ID" value="KAK8889058.1"/>
    <property type="molecule type" value="Genomic_DNA"/>
</dbReference>
<evidence type="ECO:0000313" key="2">
    <source>
        <dbReference type="EMBL" id="KAK8889058.1"/>
    </source>
</evidence>
<dbReference type="PANTHER" id="PTHR19321">
    <property type="entry name" value="PROTEIN REGULATOR OF CYTOKINESIS 1 PRC1-RELATED"/>
    <property type="match status" value="1"/>
</dbReference>
<keyword evidence="2" id="KW-0378">Hydrolase</keyword>